<evidence type="ECO:0008006" key="3">
    <source>
        <dbReference type="Google" id="ProtNLM"/>
    </source>
</evidence>
<proteinExistence type="predicted"/>
<reference evidence="1 2" key="1">
    <citation type="journal article" date="2020" name="ISME J.">
        <title>Uncovering the hidden diversity of litter-decomposition mechanisms in mushroom-forming fungi.</title>
        <authorList>
            <person name="Floudas D."/>
            <person name="Bentzer J."/>
            <person name="Ahren D."/>
            <person name="Johansson T."/>
            <person name="Persson P."/>
            <person name="Tunlid A."/>
        </authorList>
    </citation>
    <scope>NUCLEOTIDE SEQUENCE [LARGE SCALE GENOMIC DNA]</scope>
    <source>
        <strain evidence="1 2">CBS 101986</strain>
    </source>
</reference>
<accession>A0A8H5B902</accession>
<gene>
    <name evidence="1" type="ORF">D9619_010701</name>
</gene>
<comment type="caution">
    <text evidence="1">The sequence shown here is derived from an EMBL/GenBank/DDBJ whole genome shotgun (WGS) entry which is preliminary data.</text>
</comment>
<keyword evidence="2" id="KW-1185">Reference proteome</keyword>
<sequence>MESATKLTFATGSRFALEIYMIIISYLSSSSTHDLDKMSLVYKSWLPLCRFHLFSEVIYQDTFAAFLLSSPHAIRSVAPHIRKVILRGHYSTYQQDCDRRRSFFRLTRINHIQLEHFNVDDDVFQSIFQILSISKLSAINLRSVHFASFGDFVNLIERVDTSLRSLSIDSVSWDPIPRVSADLTHGERVPVEPSPLETISVRFSNTKIFLNWLAYGAVPTGIAPHEDLGPRRNFPHLSRLCITDILAEEASAVGIFLSGAGDSLEHVELGVTAHDLSIKNTDFLSNIRLENNPMLKRIIIRDVNLFQFPSFEVNSVDKVSPAIASPHAWISELLSSVQANGRVEVRIHLWFCTEDQLDTFPWIDLDDALSSRPSQFLIDFRLSGIGWADTNMIKTWFTKRLPKTDATIVTANLDGV</sequence>
<organism evidence="1 2">
    <name type="scientific">Psilocybe cf. subviscida</name>
    <dbReference type="NCBI Taxonomy" id="2480587"/>
    <lineage>
        <taxon>Eukaryota</taxon>
        <taxon>Fungi</taxon>
        <taxon>Dikarya</taxon>
        <taxon>Basidiomycota</taxon>
        <taxon>Agaricomycotina</taxon>
        <taxon>Agaricomycetes</taxon>
        <taxon>Agaricomycetidae</taxon>
        <taxon>Agaricales</taxon>
        <taxon>Agaricineae</taxon>
        <taxon>Strophariaceae</taxon>
        <taxon>Psilocybe</taxon>
    </lineage>
</organism>
<dbReference type="EMBL" id="JAACJJ010000030">
    <property type="protein sequence ID" value="KAF5318861.1"/>
    <property type="molecule type" value="Genomic_DNA"/>
</dbReference>
<evidence type="ECO:0000313" key="1">
    <source>
        <dbReference type="EMBL" id="KAF5318861.1"/>
    </source>
</evidence>
<dbReference type="Gene3D" id="3.80.10.10">
    <property type="entry name" value="Ribonuclease Inhibitor"/>
    <property type="match status" value="1"/>
</dbReference>
<dbReference type="Proteomes" id="UP000567179">
    <property type="component" value="Unassembled WGS sequence"/>
</dbReference>
<name>A0A8H5B902_9AGAR</name>
<evidence type="ECO:0000313" key="2">
    <source>
        <dbReference type="Proteomes" id="UP000567179"/>
    </source>
</evidence>
<dbReference type="InterPro" id="IPR032675">
    <property type="entry name" value="LRR_dom_sf"/>
</dbReference>
<dbReference type="AlphaFoldDB" id="A0A8H5B902"/>
<protein>
    <recommendedName>
        <fullName evidence="3">F-box domain-containing protein</fullName>
    </recommendedName>
</protein>
<dbReference type="OrthoDB" id="2788229at2759"/>